<dbReference type="AlphaFoldDB" id="A0A8T0P8B1"/>
<comment type="similarity">
    <text evidence="1">Belongs to the protease inhibitor I13 (potato type I serine protease inhibitor) family.</text>
</comment>
<dbReference type="EMBL" id="CM029052">
    <property type="protein sequence ID" value="KAG2557065.1"/>
    <property type="molecule type" value="Genomic_DNA"/>
</dbReference>
<evidence type="ECO:0000256" key="1">
    <source>
        <dbReference type="ARBA" id="ARBA00008210"/>
    </source>
</evidence>
<dbReference type="Pfam" id="PF00280">
    <property type="entry name" value="potato_inhibit"/>
    <property type="match status" value="1"/>
</dbReference>
<comment type="caution">
    <text evidence="4">The sequence shown here is derived from an EMBL/GenBank/DDBJ whole genome shotgun (WGS) entry which is preliminary data.</text>
</comment>
<proteinExistence type="inferred from homology"/>
<evidence type="ECO:0000313" key="5">
    <source>
        <dbReference type="Proteomes" id="UP000823388"/>
    </source>
</evidence>
<keyword evidence="2" id="KW-0646">Protease inhibitor</keyword>
<keyword evidence="5" id="KW-1185">Reference proteome</keyword>
<dbReference type="GO" id="GO:0009611">
    <property type="term" value="P:response to wounding"/>
    <property type="evidence" value="ECO:0007669"/>
    <property type="project" value="InterPro"/>
</dbReference>
<organism evidence="4 5">
    <name type="scientific">Panicum virgatum</name>
    <name type="common">Blackwell switchgrass</name>
    <dbReference type="NCBI Taxonomy" id="38727"/>
    <lineage>
        <taxon>Eukaryota</taxon>
        <taxon>Viridiplantae</taxon>
        <taxon>Streptophyta</taxon>
        <taxon>Embryophyta</taxon>
        <taxon>Tracheophyta</taxon>
        <taxon>Spermatophyta</taxon>
        <taxon>Magnoliopsida</taxon>
        <taxon>Liliopsida</taxon>
        <taxon>Poales</taxon>
        <taxon>Poaceae</taxon>
        <taxon>PACMAD clade</taxon>
        <taxon>Panicoideae</taxon>
        <taxon>Panicodae</taxon>
        <taxon>Paniceae</taxon>
        <taxon>Panicinae</taxon>
        <taxon>Panicum</taxon>
        <taxon>Panicum sect. Hiantes</taxon>
    </lineage>
</organism>
<gene>
    <name evidence="4" type="ORF">PVAP13_8NG185112</name>
</gene>
<evidence type="ECO:0000256" key="2">
    <source>
        <dbReference type="ARBA" id="ARBA00022690"/>
    </source>
</evidence>
<sequence>MAAGNNKQSWPELLHQRPDYAYSVIRSERPDLDAVGYVEGHDQEPQDRNLNRVIIWEVIDPSNYYVSRVPVIG</sequence>
<evidence type="ECO:0000256" key="3">
    <source>
        <dbReference type="ARBA" id="ARBA00022900"/>
    </source>
</evidence>
<protein>
    <submittedName>
        <fullName evidence="4">Uncharacterized protein</fullName>
    </submittedName>
</protein>
<accession>A0A8T0P8B1</accession>
<dbReference type="InterPro" id="IPR036354">
    <property type="entry name" value="Prot_inh_pot1_sf"/>
</dbReference>
<name>A0A8T0P8B1_PANVG</name>
<dbReference type="Proteomes" id="UP000823388">
    <property type="component" value="Chromosome 8N"/>
</dbReference>
<reference evidence="4 5" key="1">
    <citation type="submission" date="2020-05" db="EMBL/GenBank/DDBJ databases">
        <title>WGS assembly of Panicum virgatum.</title>
        <authorList>
            <person name="Lovell J.T."/>
            <person name="Jenkins J."/>
            <person name="Shu S."/>
            <person name="Juenger T.E."/>
            <person name="Schmutz J."/>
        </authorList>
    </citation>
    <scope>NUCLEOTIDE SEQUENCE [LARGE SCALE GENOMIC DNA]</scope>
    <source>
        <strain evidence="5">cv. AP13</strain>
    </source>
</reference>
<keyword evidence="3" id="KW-0722">Serine protease inhibitor</keyword>
<dbReference type="Gene3D" id="3.30.10.10">
    <property type="entry name" value="Trypsin Inhibitor V, subunit A"/>
    <property type="match status" value="1"/>
</dbReference>
<evidence type="ECO:0000313" key="4">
    <source>
        <dbReference type="EMBL" id="KAG2557065.1"/>
    </source>
</evidence>
<dbReference type="InterPro" id="IPR000864">
    <property type="entry name" value="Prot_inh_pot1"/>
</dbReference>
<dbReference type="SUPFAM" id="SSF54654">
    <property type="entry name" value="CI-2 family of serine protease inhibitors"/>
    <property type="match status" value="1"/>
</dbReference>
<dbReference type="GO" id="GO:0004867">
    <property type="term" value="F:serine-type endopeptidase inhibitor activity"/>
    <property type="evidence" value="ECO:0007669"/>
    <property type="project" value="UniProtKB-KW"/>
</dbReference>